<reference evidence="2 3" key="1">
    <citation type="submission" date="2019-07" db="EMBL/GenBank/DDBJ databases">
        <title>Whole genome shotgun sequence of Skermanella aerolata NBRC 106429.</title>
        <authorList>
            <person name="Hosoyama A."/>
            <person name="Uohara A."/>
            <person name="Ohji S."/>
            <person name="Ichikawa N."/>
        </authorList>
    </citation>
    <scope>NUCLEOTIDE SEQUENCE [LARGE SCALE GENOMIC DNA]</scope>
    <source>
        <strain evidence="2 3">NBRC 106429</strain>
    </source>
</reference>
<keyword evidence="3" id="KW-1185">Reference proteome</keyword>
<name>A0A512E1X8_9PROT</name>
<evidence type="ECO:0000256" key="1">
    <source>
        <dbReference type="ARBA" id="ARBA00006313"/>
    </source>
</evidence>
<dbReference type="Pfam" id="PF02406">
    <property type="entry name" value="MmoB_DmpM"/>
    <property type="match status" value="1"/>
</dbReference>
<sequence length="136" mass="15095">MSKNSYGAGIMAKTGEAFAREFFAEENQVVKEANKVVLVLMKSDEVDAIVEEMILKDGIIRNPTMTVEDRISFWWIKADGKIEVDADEASAILGKTYSIFDFLVNVSSTVGRAYTLGNTFTITAELMGLERKLTDI</sequence>
<dbReference type="AlphaFoldDB" id="A0A512E1X8"/>
<dbReference type="InterPro" id="IPR036889">
    <property type="entry name" value="mOase_MmoB_DmpM_sf"/>
</dbReference>
<organism evidence="2 3">
    <name type="scientific">Skermanella aerolata</name>
    <dbReference type="NCBI Taxonomy" id="393310"/>
    <lineage>
        <taxon>Bacteria</taxon>
        <taxon>Pseudomonadati</taxon>
        <taxon>Pseudomonadota</taxon>
        <taxon>Alphaproteobacteria</taxon>
        <taxon>Rhodospirillales</taxon>
        <taxon>Azospirillaceae</taxon>
        <taxon>Skermanella</taxon>
    </lineage>
</organism>
<evidence type="ECO:0008006" key="4">
    <source>
        <dbReference type="Google" id="ProtNLM"/>
    </source>
</evidence>
<evidence type="ECO:0000313" key="2">
    <source>
        <dbReference type="EMBL" id="GEO42676.1"/>
    </source>
</evidence>
<dbReference type="SUPFAM" id="SSF56029">
    <property type="entry name" value="Monooxygenase (hydroxylase) regulatory protein"/>
    <property type="match status" value="1"/>
</dbReference>
<gene>
    <name evidence="2" type="ORF">SAE02_68240</name>
</gene>
<dbReference type="InterPro" id="IPR054955">
    <property type="entry name" value="MethMoxRegMmoB"/>
</dbReference>
<dbReference type="GO" id="GO:0004497">
    <property type="term" value="F:monooxygenase activity"/>
    <property type="evidence" value="ECO:0007669"/>
    <property type="project" value="InterPro"/>
</dbReference>
<dbReference type="Gene3D" id="3.90.56.10">
    <property type="entry name" value="Monooxygenase component MmoB/DmpM"/>
    <property type="match status" value="1"/>
</dbReference>
<dbReference type="EMBL" id="BJYZ01000047">
    <property type="protein sequence ID" value="GEO42676.1"/>
    <property type="molecule type" value="Genomic_DNA"/>
</dbReference>
<comment type="caution">
    <text evidence="2">The sequence shown here is derived from an EMBL/GenBank/DDBJ whole genome shotgun (WGS) entry which is preliminary data.</text>
</comment>
<proteinExistence type="inferred from homology"/>
<dbReference type="Proteomes" id="UP000321523">
    <property type="component" value="Unassembled WGS sequence"/>
</dbReference>
<dbReference type="InterPro" id="IPR003454">
    <property type="entry name" value="MOase_MmoB_DmpM"/>
</dbReference>
<accession>A0A512E1X8</accession>
<evidence type="ECO:0000313" key="3">
    <source>
        <dbReference type="Proteomes" id="UP000321523"/>
    </source>
</evidence>
<protein>
    <recommendedName>
        <fullName evidence="4">Methane monooxygenase</fullName>
    </recommendedName>
</protein>
<dbReference type="NCBIfam" id="NF045804">
    <property type="entry name" value="MethMoxRegMmoB"/>
    <property type="match status" value="1"/>
</dbReference>
<dbReference type="RefSeq" id="WP_044436004.1">
    <property type="nucleotide sequence ID" value="NZ_BJYZ01000047.1"/>
</dbReference>
<comment type="similarity">
    <text evidence="1">Belongs to the TmoD/XamoD family.</text>
</comment>